<evidence type="ECO:0000313" key="1">
    <source>
        <dbReference type="EMBL" id="EJW96328.1"/>
    </source>
</evidence>
<comment type="caution">
    <text evidence="1">The sequence shown here is derived from an EMBL/GenBank/DDBJ whole genome shotgun (WGS) entry which is preliminary data.</text>
</comment>
<sequence length="40" mass="4329">MYWIKSLVPSEKKSKTGIKSLNIMIADGISIIPPKGILSA</sequence>
<dbReference type="AlphaFoldDB" id="J9FPD4"/>
<proteinExistence type="predicted"/>
<protein>
    <submittedName>
        <fullName evidence="1">Uncharacterized protein</fullName>
    </submittedName>
</protein>
<reference evidence="1" key="1">
    <citation type="journal article" date="2012" name="PLoS ONE">
        <title>Gene sets for utilization of primary and secondary nutrition supplies in the distal gut of endangered iberian lynx.</title>
        <authorList>
            <person name="Alcaide M."/>
            <person name="Messina E."/>
            <person name="Richter M."/>
            <person name="Bargiela R."/>
            <person name="Peplies J."/>
            <person name="Huws S.A."/>
            <person name="Newbold C.J."/>
            <person name="Golyshin P.N."/>
            <person name="Simon M.A."/>
            <person name="Lopez G."/>
            <person name="Yakimov M.M."/>
            <person name="Ferrer M."/>
        </authorList>
    </citation>
    <scope>NUCLEOTIDE SEQUENCE</scope>
</reference>
<name>J9FPD4_9ZZZZ</name>
<gene>
    <name evidence="1" type="ORF">EVA_15564</name>
</gene>
<accession>J9FPD4</accession>
<dbReference type="EMBL" id="AMCI01005341">
    <property type="protein sequence ID" value="EJW96328.1"/>
    <property type="molecule type" value="Genomic_DNA"/>
</dbReference>
<organism evidence="1">
    <name type="scientific">gut metagenome</name>
    <dbReference type="NCBI Taxonomy" id="749906"/>
    <lineage>
        <taxon>unclassified sequences</taxon>
        <taxon>metagenomes</taxon>
        <taxon>organismal metagenomes</taxon>
    </lineage>
</organism>